<feature type="compositionally biased region" description="Polar residues" evidence="1">
    <location>
        <begin position="175"/>
        <end position="190"/>
    </location>
</feature>
<reference evidence="2" key="1">
    <citation type="submission" date="2023-10" db="EMBL/GenBank/DDBJ databases">
        <authorList>
            <person name="Chen Y."/>
            <person name="Shah S."/>
            <person name="Dougan E. K."/>
            <person name="Thang M."/>
            <person name="Chan C."/>
        </authorList>
    </citation>
    <scope>NUCLEOTIDE SEQUENCE [LARGE SCALE GENOMIC DNA]</scope>
</reference>
<proteinExistence type="predicted"/>
<evidence type="ECO:0000256" key="1">
    <source>
        <dbReference type="SAM" id="MobiDB-lite"/>
    </source>
</evidence>
<sequence>GRDLAAVSDGQARRLDARRFATTFDRLEHARLEWEASEAISAAAGALASARAARKLRGRAGVLQARAQPLQPDRQLHGLGRPIDSEPARRLHGGVAATEGRSGAVATAWASHSDAKPNDIHGARRYLRDWAVGDWTSRHRPSGRSGVTNVNRMTTNSTSCETYVSKHCKPLPHSGQWTSSTLRSQAYPTE</sequence>
<evidence type="ECO:0000313" key="2">
    <source>
        <dbReference type="EMBL" id="CAK0832625.1"/>
    </source>
</evidence>
<evidence type="ECO:0000313" key="3">
    <source>
        <dbReference type="Proteomes" id="UP001189429"/>
    </source>
</evidence>
<feature type="region of interest" description="Disordered" evidence="1">
    <location>
        <begin position="68"/>
        <end position="87"/>
    </location>
</feature>
<dbReference type="EMBL" id="CAUYUJ010011793">
    <property type="protein sequence ID" value="CAK0832625.1"/>
    <property type="molecule type" value="Genomic_DNA"/>
</dbReference>
<organism evidence="2 3">
    <name type="scientific">Prorocentrum cordatum</name>
    <dbReference type="NCBI Taxonomy" id="2364126"/>
    <lineage>
        <taxon>Eukaryota</taxon>
        <taxon>Sar</taxon>
        <taxon>Alveolata</taxon>
        <taxon>Dinophyceae</taxon>
        <taxon>Prorocentrales</taxon>
        <taxon>Prorocentraceae</taxon>
        <taxon>Prorocentrum</taxon>
    </lineage>
</organism>
<name>A0ABN9SLK5_9DINO</name>
<feature type="region of interest" description="Disordered" evidence="1">
    <location>
        <begin position="171"/>
        <end position="190"/>
    </location>
</feature>
<dbReference type="Proteomes" id="UP001189429">
    <property type="component" value="Unassembled WGS sequence"/>
</dbReference>
<gene>
    <name evidence="2" type="ORF">PCOR1329_LOCUS30592</name>
</gene>
<accession>A0ABN9SLK5</accession>
<keyword evidence="3" id="KW-1185">Reference proteome</keyword>
<feature type="non-terminal residue" evidence="2">
    <location>
        <position position="190"/>
    </location>
</feature>
<protein>
    <submittedName>
        <fullName evidence="2">Uncharacterized protein</fullName>
    </submittedName>
</protein>
<feature type="non-terminal residue" evidence="2">
    <location>
        <position position="1"/>
    </location>
</feature>
<comment type="caution">
    <text evidence="2">The sequence shown here is derived from an EMBL/GenBank/DDBJ whole genome shotgun (WGS) entry which is preliminary data.</text>
</comment>